<dbReference type="GO" id="GO:0004815">
    <property type="term" value="F:aspartate-tRNA ligase activity"/>
    <property type="evidence" value="ECO:0007669"/>
    <property type="project" value="TreeGrafter"/>
</dbReference>
<keyword evidence="4" id="KW-0067">ATP-binding</keyword>
<evidence type="ECO:0000313" key="9">
    <source>
        <dbReference type="Proteomes" id="UP000800092"/>
    </source>
</evidence>
<dbReference type="GO" id="GO:0005739">
    <property type="term" value="C:mitochondrion"/>
    <property type="evidence" value="ECO:0007669"/>
    <property type="project" value="TreeGrafter"/>
</dbReference>
<feature type="domain" description="Aminoacyl-transfer RNA synthetases class-II family profile" evidence="7">
    <location>
        <begin position="837"/>
        <end position="1272"/>
    </location>
</feature>
<proteinExistence type="inferred from homology"/>
<dbReference type="GO" id="GO:0005524">
    <property type="term" value="F:ATP binding"/>
    <property type="evidence" value="ECO:0007669"/>
    <property type="project" value="UniProtKB-KW"/>
</dbReference>
<dbReference type="PANTHER" id="PTHR22594:SF5">
    <property type="entry name" value="ASPARTATE--TRNA LIGASE, MITOCHONDRIAL"/>
    <property type="match status" value="1"/>
</dbReference>
<dbReference type="GO" id="GO:0006422">
    <property type="term" value="P:aspartyl-tRNA aminoacylation"/>
    <property type="evidence" value="ECO:0007669"/>
    <property type="project" value="TreeGrafter"/>
</dbReference>
<comment type="similarity">
    <text evidence="1">Belongs to the class-II aminoacyl-tRNA synthetase family. Type 1 subfamily.</text>
</comment>
<dbReference type="Gene3D" id="3.30.930.10">
    <property type="entry name" value="Bira Bifunctional Protein, Domain 2"/>
    <property type="match status" value="1"/>
</dbReference>
<evidence type="ECO:0000259" key="7">
    <source>
        <dbReference type="PROSITE" id="PS50862"/>
    </source>
</evidence>
<dbReference type="InterPro" id="IPR012340">
    <property type="entry name" value="NA-bd_OB-fold"/>
</dbReference>
<dbReference type="SUPFAM" id="SSF55681">
    <property type="entry name" value="Class II aaRS and biotin synthetases"/>
    <property type="match status" value="1"/>
</dbReference>
<accession>A0A6A6HBU4</accession>
<dbReference type="SUPFAM" id="SSF50249">
    <property type="entry name" value="Nucleic acid-binding proteins"/>
    <property type="match status" value="1"/>
</dbReference>
<dbReference type="InterPro" id="IPR002312">
    <property type="entry name" value="Asp/Asn-tRNA-synth_IIb"/>
</dbReference>
<dbReference type="EMBL" id="ML991792">
    <property type="protein sequence ID" value="KAF2235319.1"/>
    <property type="molecule type" value="Genomic_DNA"/>
</dbReference>
<dbReference type="NCBIfam" id="TIGR00459">
    <property type="entry name" value="aspS_bact"/>
    <property type="match status" value="1"/>
</dbReference>
<protein>
    <recommendedName>
        <fullName evidence="7">Aminoacyl-transfer RNA synthetases class-II family profile domain-containing protein</fullName>
    </recommendedName>
</protein>
<keyword evidence="6" id="KW-0030">Aminoacyl-tRNA synthetase</keyword>
<name>A0A6A6HBU4_VIRVR</name>
<dbReference type="InterPro" id="IPR045864">
    <property type="entry name" value="aa-tRNA-synth_II/BPL/LPL"/>
</dbReference>
<evidence type="ECO:0000256" key="6">
    <source>
        <dbReference type="ARBA" id="ARBA00023146"/>
    </source>
</evidence>
<evidence type="ECO:0000256" key="5">
    <source>
        <dbReference type="ARBA" id="ARBA00022917"/>
    </source>
</evidence>
<keyword evidence="5" id="KW-0648">Protein biosynthesis</keyword>
<dbReference type="Gene3D" id="2.40.50.140">
    <property type="entry name" value="Nucleic acid-binding proteins"/>
    <property type="match status" value="1"/>
</dbReference>
<reference evidence="8" key="1">
    <citation type="journal article" date="2020" name="Stud. Mycol.">
        <title>101 Dothideomycetes genomes: a test case for predicting lifestyles and emergence of pathogens.</title>
        <authorList>
            <person name="Haridas S."/>
            <person name="Albert R."/>
            <person name="Binder M."/>
            <person name="Bloem J."/>
            <person name="Labutti K."/>
            <person name="Salamov A."/>
            <person name="Andreopoulos B."/>
            <person name="Baker S."/>
            <person name="Barry K."/>
            <person name="Bills G."/>
            <person name="Bluhm B."/>
            <person name="Cannon C."/>
            <person name="Castanera R."/>
            <person name="Culley D."/>
            <person name="Daum C."/>
            <person name="Ezra D."/>
            <person name="Gonzalez J."/>
            <person name="Henrissat B."/>
            <person name="Kuo A."/>
            <person name="Liang C."/>
            <person name="Lipzen A."/>
            <person name="Lutzoni F."/>
            <person name="Magnuson J."/>
            <person name="Mondo S."/>
            <person name="Nolan M."/>
            <person name="Ohm R."/>
            <person name="Pangilinan J."/>
            <person name="Park H.-J."/>
            <person name="Ramirez L."/>
            <person name="Alfaro M."/>
            <person name="Sun H."/>
            <person name="Tritt A."/>
            <person name="Yoshinaga Y."/>
            <person name="Zwiers L.-H."/>
            <person name="Turgeon B."/>
            <person name="Goodwin S."/>
            <person name="Spatafora J."/>
            <person name="Crous P."/>
            <person name="Grigoriev I."/>
        </authorList>
    </citation>
    <scope>NUCLEOTIDE SEQUENCE</scope>
    <source>
        <strain evidence="8">Tuck. ex Michener</strain>
    </source>
</reference>
<dbReference type="PROSITE" id="PS50862">
    <property type="entry name" value="AA_TRNA_LIGASE_II"/>
    <property type="match status" value="1"/>
</dbReference>
<dbReference type="InterPro" id="IPR006195">
    <property type="entry name" value="aa-tRNA-synth_II"/>
</dbReference>
<dbReference type="OrthoDB" id="439710at2759"/>
<evidence type="ECO:0000256" key="2">
    <source>
        <dbReference type="ARBA" id="ARBA00022598"/>
    </source>
</evidence>
<dbReference type="Gene3D" id="3.30.1360.30">
    <property type="entry name" value="GAD-like domain"/>
    <property type="match status" value="1"/>
</dbReference>
<gene>
    <name evidence="8" type="ORF">EV356DRAFT_532041</name>
</gene>
<evidence type="ECO:0000256" key="4">
    <source>
        <dbReference type="ARBA" id="ARBA00022840"/>
    </source>
</evidence>
<evidence type="ECO:0000256" key="1">
    <source>
        <dbReference type="ARBA" id="ARBA00006303"/>
    </source>
</evidence>
<evidence type="ECO:0000256" key="3">
    <source>
        <dbReference type="ARBA" id="ARBA00022741"/>
    </source>
</evidence>
<dbReference type="InterPro" id="IPR004115">
    <property type="entry name" value="GAD-like_sf"/>
</dbReference>
<dbReference type="NCBIfam" id="NF001750">
    <property type="entry name" value="PRK00476.1"/>
    <property type="match status" value="1"/>
</dbReference>
<keyword evidence="2" id="KW-0436">Ligase</keyword>
<keyword evidence="3" id="KW-0547">Nucleotide-binding</keyword>
<evidence type="ECO:0000313" key="8">
    <source>
        <dbReference type="EMBL" id="KAF2235319.1"/>
    </source>
</evidence>
<dbReference type="HAMAP" id="MF_00044">
    <property type="entry name" value="Asp_tRNA_synth_type1"/>
    <property type="match status" value="1"/>
</dbReference>
<dbReference type="Proteomes" id="UP000800092">
    <property type="component" value="Unassembled WGS sequence"/>
</dbReference>
<dbReference type="InterPro" id="IPR004524">
    <property type="entry name" value="Asp-tRNA-ligase_1"/>
</dbReference>
<organism evidence="8 9">
    <name type="scientific">Viridothelium virens</name>
    <name type="common">Speckled blister lichen</name>
    <name type="synonym">Trypethelium virens</name>
    <dbReference type="NCBI Taxonomy" id="1048519"/>
    <lineage>
        <taxon>Eukaryota</taxon>
        <taxon>Fungi</taxon>
        <taxon>Dikarya</taxon>
        <taxon>Ascomycota</taxon>
        <taxon>Pezizomycotina</taxon>
        <taxon>Dothideomycetes</taxon>
        <taxon>Dothideomycetes incertae sedis</taxon>
        <taxon>Trypetheliales</taxon>
        <taxon>Trypetheliaceae</taxon>
        <taxon>Viridothelium</taxon>
    </lineage>
</organism>
<sequence>MAQDIVLHDSSSRLLSQQVLVHASSFPQNGTWSWSDIMDKGVRGAVGILSRYSAGNVDPYTTVVGQIVCRSFRLSPQGSVRLMKAIDRLTYQASLSNAIHFGFGVDNVIRNLAASREGGILAGLCAAASECLPEDYGPMVLRDLVEVYRPASSGDRIPTELQWKALMAHCEGMLTKSRFPFLAEQLMSLHPRKGLLVGVDMFGRHNLDGRGVRGVASSDTSARALLAIGDLSTGKKVSFRIQGGAIGGWLAAVGEFFFDLKLAISDSDGNLLYTNCEDTDRTQLEVIYDIAQKDEEKIQLSEETIHLRDATKFLHRATDSTDLLGISSICGRVPWNQALSSTFGSAFTKLMELQLTFGGALGYAARFFQGLAHSEPGLLPETLQNYTIYSHSGYGQAYILFAMQLFPELTPLKRPMEKAAEESLSDAMRKYESNLVELKSLCRCYMCEHGPDPHHSETGVCLIILSEAIIALIQCLSRVAVDQELCPVRAGVELFYHRQIRIRILKDRGNPDRAKECQEYGQIAHIAETPQIYKTTHLLSATVSQRNLMDIAPLFAGRMVTNLTPNTSAVSIAGICIFMGILRDASVSTQELGKCVAIPGHIEMDDRIYQQVADLSDSDLSGNDFRERRGALAARIVNGISQLIDDYETVSMVVQISSRTLRAGFFLEDDQGIDYSSSNTNHDELKRDQHSPELLGKKVTVHGYLDTRFDISKNLSFVSLLNAGLDTSIQVVCVRDKAHDHGAFEKMRSVSAHSAVSVSGVLKERKPTTNPNAGGVEKILGVEIQLEEIQCMNRFPIESVPIENTKFGPAQRHLQMRTEREIRDALSFRSRCAQICRKHLIEENGFLEIETPLLFKSTPEGAREFLVPTRSKGQGYALPQSPQQYKQLLMASGIPKYFQIAKCFRDEDLRADRQPEFTQLDMEMAFARSQDVMLCVENLVRRLWLDMLGEDLGQQPFARLSYHDAMTRYGSDKPDTRIGMEITRIDYMIPVDLISKISPLQDPIVEVMKLSVSDRPAETRKFMSDFMDSQKAAPFLSNAEGQPGIFIFDPSKPLSGLQPFGFEAAEKVEEFLGLDSGDLVIIQARKNASLEGGSTAIGNLRLAIHRFAVAQGLLSAPEGFNFLWVNEFPMFTPSNETEPGQGGEAGISSTHHPFTAPASLQDAFLVEHEPLKAKADHYDLVVNGVELGGGSRRIHSAEFQESILRETLKMSPERIDDFAHLLDGLGAGCPPHAGIALGFDRLVAVMLGKESVRDVIAFPKSGKGEDLLVKSPNHMTEEQLRTYHLQLRDD</sequence>
<dbReference type="Pfam" id="PF00152">
    <property type="entry name" value="tRNA-synt_2"/>
    <property type="match status" value="1"/>
</dbReference>
<keyword evidence="9" id="KW-1185">Reference proteome</keyword>
<dbReference type="PANTHER" id="PTHR22594">
    <property type="entry name" value="ASPARTYL/LYSYL-TRNA SYNTHETASE"/>
    <property type="match status" value="1"/>
</dbReference>
<dbReference type="PRINTS" id="PR01042">
    <property type="entry name" value="TRNASYNTHASP"/>
</dbReference>
<dbReference type="InterPro" id="IPR004364">
    <property type="entry name" value="Aa-tRNA-synt_II"/>
</dbReference>